<dbReference type="GO" id="GO:0016281">
    <property type="term" value="C:eukaryotic translation initiation factor 4F complex"/>
    <property type="evidence" value="ECO:0007669"/>
    <property type="project" value="TreeGrafter"/>
</dbReference>
<organism evidence="7 8">
    <name type="scientific">Euroglyphus maynei</name>
    <name type="common">Mayne's house dust mite</name>
    <dbReference type="NCBI Taxonomy" id="6958"/>
    <lineage>
        <taxon>Eukaryota</taxon>
        <taxon>Metazoa</taxon>
        <taxon>Ecdysozoa</taxon>
        <taxon>Arthropoda</taxon>
        <taxon>Chelicerata</taxon>
        <taxon>Arachnida</taxon>
        <taxon>Acari</taxon>
        <taxon>Acariformes</taxon>
        <taxon>Sarcoptiformes</taxon>
        <taxon>Astigmata</taxon>
        <taxon>Psoroptidia</taxon>
        <taxon>Analgoidea</taxon>
        <taxon>Pyroglyphidae</taxon>
        <taxon>Pyroglyphinae</taxon>
        <taxon>Euroglyphus</taxon>
    </lineage>
</organism>
<dbReference type="InterPro" id="IPR016024">
    <property type="entry name" value="ARM-type_fold"/>
</dbReference>
<reference evidence="7 8" key="1">
    <citation type="submission" date="2017-03" db="EMBL/GenBank/DDBJ databases">
        <title>Genome Survey of Euroglyphus maynei.</title>
        <authorList>
            <person name="Arlian L.G."/>
            <person name="Morgan M.S."/>
            <person name="Rider S.D."/>
        </authorList>
    </citation>
    <scope>NUCLEOTIDE SEQUENCE [LARGE SCALE GENOMIC DNA]</scope>
    <source>
        <strain evidence="7">Arlian Lab</strain>
        <tissue evidence="7">Whole body</tissue>
    </source>
</reference>
<evidence type="ECO:0000313" key="8">
    <source>
        <dbReference type="Proteomes" id="UP000194236"/>
    </source>
</evidence>
<evidence type="ECO:0000256" key="4">
    <source>
        <dbReference type="SAM" id="MobiDB-lite"/>
    </source>
</evidence>
<dbReference type="GO" id="GO:0003729">
    <property type="term" value="F:mRNA binding"/>
    <property type="evidence" value="ECO:0007669"/>
    <property type="project" value="TreeGrafter"/>
</dbReference>
<feature type="compositionally biased region" description="Low complexity" evidence="4">
    <location>
        <begin position="162"/>
        <end position="180"/>
    </location>
</feature>
<dbReference type="Gene3D" id="1.25.40.180">
    <property type="match status" value="2"/>
</dbReference>
<evidence type="ECO:0000256" key="2">
    <source>
        <dbReference type="ARBA" id="ARBA00022540"/>
    </source>
</evidence>
<feature type="domain" description="MIF4G" evidence="6">
    <location>
        <begin position="26"/>
        <end position="145"/>
    </location>
</feature>
<name>A0A1Y3BMV5_EURMA</name>
<dbReference type="Proteomes" id="UP000194236">
    <property type="component" value="Unassembled WGS sequence"/>
</dbReference>
<proteinExistence type="inferred from homology"/>
<keyword evidence="3" id="KW-0648">Protein biosynthesis</keyword>
<dbReference type="EMBL" id="MUJZ01018022">
    <property type="protein sequence ID" value="OTF80485.1"/>
    <property type="molecule type" value="Genomic_DNA"/>
</dbReference>
<dbReference type="PANTHER" id="PTHR23253:SF78">
    <property type="entry name" value="EUKARYOTIC TRANSLATION INITIATION FACTOR 4G1, ISOFORM B-RELATED"/>
    <property type="match status" value="1"/>
</dbReference>
<sequence>MYSNIEDLIQEVKSTEDPEKRKILEEQLDDEKMHARKRSVGNIKFIAELFKLNMLNASIMFSCFEHLFKHFIDHNHEEYIECLCALITNIGKNLTEQIKMKYPDHIPNFDKIFNQLEKIYNEELDTKVSPRIRFMILDLLDLRKNQWVPRRKTEGPKLIAQSSSGTKNESNSSFSMFTSGSHGGSTSGSQSRSSSTNYENKSSSNDKNQRYQRIGTALKEYLDKQDYGDTYKNVQSFCSKTKCADFIAESILLAIDKTSQKFNPRERWGQFLGQFFCSSFCENTDIFESLKTVFAQYEEIKMDLPNFFQFVAEVIAHASLVVYEKGSTTAAKNDIMKAVVFQMNNPLPHIQISQ</sequence>
<dbReference type="InterPro" id="IPR003890">
    <property type="entry name" value="MIF4G-like_typ-3"/>
</dbReference>
<feature type="domain" description="MI" evidence="5">
    <location>
        <begin position="214"/>
        <end position="318"/>
    </location>
</feature>
<dbReference type="OrthoDB" id="6516403at2759"/>
<evidence type="ECO:0000313" key="7">
    <source>
        <dbReference type="EMBL" id="OTF80485.1"/>
    </source>
</evidence>
<evidence type="ECO:0000259" key="6">
    <source>
        <dbReference type="Pfam" id="PF02854"/>
    </source>
</evidence>
<accession>A0A1Y3BMV5</accession>
<feature type="region of interest" description="Disordered" evidence="4">
    <location>
        <begin position="153"/>
        <end position="209"/>
    </location>
</feature>
<dbReference type="PANTHER" id="PTHR23253">
    <property type="entry name" value="EUKARYOTIC TRANSLATION INITIATION FACTOR 4 GAMMA"/>
    <property type="match status" value="1"/>
</dbReference>
<dbReference type="Pfam" id="PF02847">
    <property type="entry name" value="MA3"/>
    <property type="match status" value="1"/>
</dbReference>
<dbReference type="SUPFAM" id="SSF48371">
    <property type="entry name" value="ARM repeat"/>
    <property type="match status" value="2"/>
</dbReference>
<evidence type="ECO:0000259" key="5">
    <source>
        <dbReference type="Pfam" id="PF02847"/>
    </source>
</evidence>
<dbReference type="GO" id="GO:0003743">
    <property type="term" value="F:translation initiation factor activity"/>
    <property type="evidence" value="ECO:0007669"/>
    <property type="project" value="UniProtKB-KW"/>
</dbReference>
<dbReference type="Pfam" id="PF02854">
    <property type="entry name" value="MIF4G"/>
    <property type="match status" value="1"/>
</dbReference>
<protein>
    <submittedName>
        <fullName evidence="7">Eukaryotic translation initiation factor 4 gamma-like protein</fullName>
    </submittedName>
</protein>
<dbReference type="InterPro" id="IPR003891">
    <property type="entry name" value="Initiation_fac_eIF4g_MI"/>
</dbReference>
<gene>
    <name evidence="7" type="ORF">BLA29_000529</name>
</gene>
<keyword evidence="2 7" id="KW-0396">Initiation factor</keyword>
<comment type="caution">
    <text evidence="7">The sequence shown here is derived from an EMBL/GenBank/DDBJ whole genome shotgun (WGS) entry which is preliminary data.</text>
</comment>
<comment type="similarity">
    <text evidence="1">Belongs to the eukaryotic initiation factor 4G family.</text>
</comment>
<dbReference type="AlphaFoldDB" id="A0A1Y3BMV5"/>
<feature type="compositionally biased region" description="Low complexity" evidence="4">
    <location>
        <begin position="187"/>
        <end position="205"/>
    </location>
</feature>
<evidence type="ECO:0000256" key="1">
    <source>
        <dbReference type="ARBA" id="ARBA00005775"/>
    </source>
</evidence>
<keyword evidence="8" id="KW-1185">Reference proteome</keyword>
<evidence type="ECO:0000256" key="3">
    <source>
        <dbReference type="ARBA" id="ARBA00022917"/>
    </source>
</evidence>